<feature type="region of interest" description="Disordered" evidence="7">
    <location>
        <begin position="230"/>
        <end position="250"/>
    </location>
</feature>
<dbReference type="InterPro" id="IPR050306">
    <property type="entry name" value="PfkB_Carbo_kinase"/>
</dbReference>
<evidence type="ECO:0000256" key="3">
    <source>
        <dbReference type="ARBA" id="ARBA00022741"/>
    </source>
</evidence>
<dbReference type="Proteomes" id="UP001203207">
    <property type="component" value="Unassembled WGS sequence"/>
</dbReference>
<proteinExistence type="inferred from homology"/>
<keyword evidence="5" id="KW-0067">ATP-binding</keyword>
<keyword evidence="2 6" id="KW-0808">Transferase</keyword>
<protein>
    <submittedName>
        <fullName evidence="9">Carbohydrate kinase</fullName>
    </submittedName>
</protein>
<dbReference type="EMBL" id="JAKRVX010000003">
    <property type="protein sequence ID" value="MCL9817059.1"/>
    <property type="molecule type" value="Genomic_DNA"/>
</dbReference>
<evidence type="ECO:0000256" key="6">
    <source>
        <dbReference type="RuleBase" id="RU003704"/>
    </source>
</evidence>
<evidence type="ECO:0000259" key="8">
    <source>
        <dbReference type="Pfam" id="PF00294"/>
    </source>
</evidence>
<dbReference type="InterPro" id="IPR011611">
    <property type="entry name" value="PfkB_dom"/>
</dbReference>
<dbReference type="PANTHER" id="PTHR43085:SF1">
    <property type="entry name" value="PSEUDOURIDINE KINASE-RELATED"/>
    <property type="match status" value="1"/>
</dbReference>
<dbReference type="InterPro" id="IPR002173">
    <property type="entry name" value="Carboh/pur_kinase_PfkB_CS"/>
</dbReference>
<evidence type="ECO:0000256" key="4">
    <source>
        <dbReference type="ARBA" id="ARBA00022777"/>
    </source>
</evidence>
<dbReference type="Gene3D" id="3.40.1190.20">
    <property type="match status" value="1"/>
</dbReference>
<keyword evidence="10" id="KW-1185">Reference proteome</keyword>
<evidence type="ECO:0000313" key="10">
    <source>
        <dbReference type="Proteomes" id="UP001203207"/>
    </source>
</evidence>
<evidence type="ECO:0000256" key="5">
    <source>
        <dbReference type="ARBA" id="ARBA00022840"/>
    </source>
</evidence>
<organism evidence="9 10">
    <name type="scientific">Natronocalculus amylovorans</name>
    <dbReference type="NCBI Taxonomy" id="2917812"/>
    <lineage>
        <taxon>Archaea</taxon>
        <taxon>Methanobacteriati</taxon>
        <taxon>Methanobacteriota</taxon>
        <taxon>Stenosarchaea group</taxon>
        <taxon>Halobacteria</taxon>
        <taxon>Halobacteriales</taxon>
        <taxon>Haloferacaceae</taxon>
        <taxon>Natronocalculus</taxon>
    </lineage>
</organism>
<comment type="caution">
    <text evidence="9">The sequence shown here is derived from an EMBL/GenBank/DDBJ whole genome shotgun (WGS) entry which is preliminary data.</text>
</comment>
<feature type="domain" description="Carbohydrate kinase PfkB" evidence="8">
    <location>
        <begin position="1"/>
        <end position="312"/>
    </location>
</feature>
<evidence type="ECO:0000256" key="7">
    <source>
        <dbReference type="SAM" id="MobiDB-lite"/>
    </source>
</evidence>
<dbReference type="InterPro" id="IPR029056">
    <property type="entry name" value="Ribokinase-like"/>
</dbReference>
<comment type="similarity">
    <text evidence="1 6">Belongs to the carbohydrate kinase PfkB family.</text>
</comment>
<dbReference type="SUPFAM" id="SSF53613">
    <property type="entry name" value="Ribokinase-like"/>
    <property type="match status" value="1"/>
</dbReference>
<dbReference type="PROSITE" id="PS00584">
    <property type="entry name" value="PFKB_KINASES_2"/>
    <property type="match status" value="1"/>
</dbReference>
<keyword evidence="4 6" id="KW-0418">Kinase</keyword>
<sequence length="323" mass="33715">MHQILVAGETLIDFLPDSAGSLSTVESFSRRPGGAPANVAVGLARLGTVPMFWTRVGDDKFGDFLVDTLTAEGLSTAHIERDSAAKTGLAFVSLGTDAEREFSFYRHESADTQMTADTVDDALLAGRSWVHVGGVTLADEPSRSATQALATAAKKHGIPVSFDPNARPELWTTFDFGESIRDILSVVDVLKVTTDDLDAAGFDTNVDPDAIVRSLLNRDEGPHTVCLTRGADGVTAGSTPEAPWNNSDSTRSISHSGFSVDPVDTTGAGDAFTAGLISALATESSLNTALERGNAVAALTTTAPGAMTALPTQSELAAFMNAQ</sequence>
<evidence type="ECO:0000256" key="2">
    <source>
        <dbReference type="ARBA" id="ARBA00022679"/>
    </source>
</evidence>
<dbReference type="PROSITE" id="PS00583">
    <property type="entry name" value="PFKB_KINASES_1"/>
    <property type="match status" value="1"/>
</dbReference>
<accession>A0AAE3FXC0</accession>
<dbReference type="RefSeq" id="WP_250584041.1">
    <property type="nucleotide sequence ID" value="NZ_JAKRVX010000003.1"/>
</dbReference>
<evidence type="ECO:0000313" key="9">
    <source>
        <dbReference type="EMBL" id="MCL9817059.1"/>
    </source>
</evidence>
<dbReference type="GO" id="GO:0006000">
    <property type="term" value="P:fructose metabolic process"/>
    <property type="evidence" value="ECO:0007669"/>
    <property type="project" value="UniProtKB-ARBA"/>
</dbReference>
<dbReference type="CDD" id="cd01167">
    <property type="entry name" value="bac_FRK"/>
    <property type="match status" value="1"/>
</dbReference>
<dbReference type="GO" id="GO:0005524">
    <property type="term" value="F:ATP binding"/>
    <property type="evidence" value="ECO:0007669"/>
    <property type="project" value="UniProtKB-KW"/>
</dbReference>
<dbReference type="PRINTS" id="PR00990">
    <property type="entry name" value="RIBOKINASE"/>
</dbReference>
<dbReference type="AlphaFoldDB" id="A0AAE3FXC0"/>
<reference evidence="9" key="1">
    <citation type="journal article" date="2022" name="Syst. Appl. Microbiol.">
        <title>Natronocalculus amylovorans gen. nov., sp. nov., and Natranaeroarchaeum aerophilus sp. nov., dominant culturable amylolytic natronoarchaea from hypersaline soda lakes in southwestern Siberia.</title>
        <authorList>
            <person name="Sorokin D.Y."/>
            <person name="Elcheninov A.G."/>
            <person name="Khizhniak T.V."/>
            <person name="Koenen M."/>
            <person name="Bale N.J."/>
            <person name="Damste J.S.S."/>
            <person name="Kublanov I.V."/>
        </authorList>
    </citation>
    <scope>NUCLEOTIDE SEQUENCE</scope>
    <source>
        <strain evidence="9">AArc-St2</strain>
    </source>
</reference>
<dbReference type="InterPro" id="IPR002139">
    <property type="entry name" value="Ribo/fructo_kinase"/>
</dbReference>
<reference evidence="9" key="2">
    <citation type="submission" date="2022-02" db="EMBL/GenBank/DDBJ databases">
        <authorList>
            <person name="Elcheninov A.G."/>
            <person name="Sorokin D.Y."/>
            <person name="Kublanov I.V."/>
        </authorList>
    </citation>
    <scope>NUCLEOTIDE SEQUENCE</scope>
    <source>
        <strain evidence="9">AArc-St2</strain>
    </source>
</reference>
<keyword evidence="3" id="KW-0547">Nucleotide-binding</keyword>
<dbReference type="GO" id="GO:0008865">
    <property type="term" value="F:fructokinase activity"/>
    <property type="evidence" value="ECO:0007669"/>
    <property type="project" value="UniProtKB-ARBA"/>
</dbReference>
<evidence type="ECO:0000256" key="1">
    <source>
        <dbReference type="ARBA" id="ARBA00010688"/>
    </source>
</evidence>
<dbReference type="Pfam" id="PF00294">
    <property type="entry name" value="PfkB"/>
    <property type="match status" value="1"/>
</dbReference>
<gene>
    <name evidence="9" type="ORF">AArcSt2_08905</name>
</gene>
<name>A0AAE3FXC0_9EURY</name>
<dbReference type="PANTHER" id="PTHR43085">
    <property type="entry name" value="HEXOKINASE FAMILY MEMBER"/>
    <property type="match status" value="1"/>
</dbReference>